<evidence type="ECO:0000313" key="3">
    <source>
        <dbReference type="Proteomes" id="UP000054538"/>
    </source>
</evidence>
<gene>
    <name evidence="2" type="ORF">PAXRUDRAFT_836111</name>
</gene>
<reference evidence="3" key="2">
    <citation type="submission" date="2015-01" db="EMBL/GenBank/DDBJ databases">
        <title>Evolutionary Origins and Diversification of the Mycorrhizal Mutualists.</title>
        <authorList>
            <consortium name="DOE Joint Genome Institute"/>
            <consortium name="Mycorrhizal Genomics Consortium"/>
            <person name="Kohler A."/>
            <person name="Kuo A."/>
            <person name="Nagy L.G."/>
            <person name="Floudas D."/>
            <person name="Copeland A."/>
            <person name="Barry K.W."/>
            <person name="Cichocki N."/>
            <person name="Veneault-Fourrey C."/>
            <person name="LaButti K."/>
            <person name="Lindquist E.A."/>
            <person name="Lipzen A."/>
            <person name="Lundell T."/>
            <person name="Morin E."/>
            <person name="Murat C."/>
            <person name="Riley R."/>
            <person name="Ohm R."/>
            <person name="Sun H."/>
            <person name="Tunlid A."/>
            <person name="Henrissat B."/>
            <person name="Grigoriev I.V."/>
            <person name="Hibbett D.S."/>
            <person name="Martin F."/>
        </authorList>
    </citation>
    <scope>NUCLEOTIDE SEQUENCE [LARGE SCALE GENOMIC DNA]</scope>
    <source>
        <strain evidence="3">Ve08.2h10</strain>
    </source>
</reference>
<protein>
    <submittedName>
        <fullName evidence="2">Uncharacterized protein</fullName>
    </submittedName>
</protein>
<proteinExistence type="predicted"/>
<reference evidence="2 3" key="1">
    <citation type="submission" date="2014-04" db="EMBL/GenBank/DDBJ databases">
        <authorList>
            <consortium name="DOE Joint Genome Institute"/>
            <person name="Kuo A."/>
            <person name="Kohler A."/>
            <person name="Jargeat P."/>
            <person name="Nagy L.G."/>
            <person name="Floudas D."/>
            <person name="Copeland A."/>
            <person name="Barry K.W."/>
            <person name="Cichocki N."/>
            <person name="Veneault-Fourrey C."/>
            <person name="LaButti K."/>
            <person name="Lindquist E.A."/>
            <person name="Lipzen A."/>
            <person name="Lundell T."/>
            <person name="Morin E."/>
            <person name="Murat C."/>
            <person name="Sun H."/>
            <person name="Tunlid A."/>
            <person name="Henrissat B."/>
            <person name="Grigoriev I.V."/>
            <person name="Hibbett D.S."/>
            <person name="Martin F."/>
            <person name="Nordberg H.P."/>
            <person name="Cantor M.N."/>
            <person name="Hua S.X."/>
        </authorList>
    </citation>
    <scope>NUCLEOTIDE SEQUENCE [LARGE SCALE GENOMIC DNA]</scope>
    <source>
        <strain evidence="2 3">Ve08.2h10</strain>
    </source>
</reference>
<feature type="region of interest" description="Disordered" evidence="1">
    <location>
        <begin position="1"/>
        <end position="32"/>
    </location>
</feature>
<accession>A0A0D0D278</accession>
<feature type="non-terminal residue" evidence="2">
    <location>
        <position position="98"/>
    </location>
</feature>
<dbReference type="InParanoid" id="A0A0D0D278"/>
<sequence>PTVSHLIPKHLPHGLNGPPVLPWTRPRSTQRERHTRTLNMTPMHQMHAPYYTRSVSHSPRVTWCSLPHYPHPHRPDTSGCTGSRPYALFSIPFSIPPS</sequence>
<name>A0A0D0D278_9AGAM</name>
<dbReference type="HOGENOM" id="CLU_2339229_0_0_1"/>
<dbReference type="AlphaFoldDB" id="A0A0D0D278"/>
<dbReference type="EMBL" id="KN829285">
    <property type="protein sequence ID" value="KIK73949.1"/>
    <property type="molecule type" value="Genomic_DNA"/>
</dbReference>
<dbReference type="Proteomes" id="UP000054538">
    <property type="component" value="Unassembled WGS sequence"/>
</dbReference>
<organism evidence="2 3">
    <name type="scientific">Paxillus rubicundulus Ve08.2h10</name>
    <dbReference type="NCBI Taxonomy" id="930991"/>
    <lineage>
        <taxon>Eukaryota</taxon>
        <taxon>Fungi</taxon>
        <taxon>Dikarya</taxon>
        <taxon>Basidiomycota</taxon>
        <taxon>Agaricomycotina</taxon>
        <taxon>Agaricomycetes</taxon>
        <taxon>Agaricomycetidae</taxon>
        <taxon>Boletales</taxon>
        <taxon>Paxilineae</taxon>
        <taxon>Paxillaceae</taxon>
        <taxon>Paxillus</taxon>
    </lineage>
</organism>
<evidence type="ECO:0000256" key="1">
    <source>
        <dbReference type="SAM" id="MobiDB-lite"/>
    </source>
</evidence>
<keyword evidence="3" id="KW-1185">Reference proteome</keyword>
<evidence type="ECO:0000313" key="2">
    <source>
        <dbReference type="EMBL" id="KIK73949.1"/>
    </source>
</evidence>